<gene>
    <name evidence="1" type="ORF">AVEN_66233_1</name>
</gene>
<sequence>MTCRDGPVVKSQLRDLGVPCSKPYSGNQPSYMWFLVTLIMPWRVKHPPSGVAEACGGRCWMMPRNLPAVQNYKIRPKRALVLLHNGS</sequence>
<keyword evidence="2" id="KW-1185">Reference proteome</keyword>
<accession>A0A4Y2I660</accession>
<evidence type="ECO:0000313" key="2">
    <source>
        <dbReference type="Proteomes" id="UP000499080"/>
    </source>
</evidence>
<proteinExistence type="predicted"/>
<dbReference type="Proteomes" id="UP000499080">
    <property type="component" value="Unassembled WGS sequence"/>
</dbReference>
<reference evidence="1 2" key="1">
    <citation type="journal article" date="2019" name="Sci. Rep.">
        <title>Orb-weaving spider Araneus ventricosus genome elucidates the spidroin gene catalogue.</title>
        <authorList>
            <person name="Kono N."/>
            <person name="Nakamura H."/>
            <person name="Ohtoshi R."/>
            <person name="Moran D.A.P."/>
            <person name="Shinohara A."/>
            <person name="Yoshida Y."/>
            <person name="Fujiwara M."/>
            <person name="Mori M."/>
            <person name="Tomita M."/>
            <person name="Arakawa K."/>
        </authorList>
    </citation>
    <scope>NUCLEOTIDE SEQUENCE [LARGE SCALE GENOMIC DNA]</scope>
</reference>
<comment type="caution">
    <text evidence="1">The sequence shown here is derived from an EMBL/GenBank/DDBJ whole genome shotgun (WGS) entry which is preliminary data.</text>
</comment>
<protein>
    <submittedName>
        <fullName evidence="1">Uncharacterized protein</fullName>
    </submittedName>
</protein>
<name>A0A4Y2I660_ARAVE</name>
<dbReference type="EMBL" id="BGPR01002414">
    <property type="protein sequence ID" value="GBM73020.1"/>
    <property type="molecule type" value="Genomic_DNA"/>
</dbReference>
<dbReference type="AlphaFoldDB" id="A0A4Y2I660"/>
<organism evidence="1 2">
    <name type="scientific">Araneus ventricosus</name>
    <name type="common">Orbweaver spider</name>
    <name type="synonym">Epeira ventricosa</name>
    <dbReference type="NCBI Taxonomy" id="182803"/>
    <lineage>
        <taxon>Eukaryota</taxon>
        <taxon>Metazoa</taxon>
        <taxon>Ecdysozoa</taxon>
        <taxon>Arthropoda</taxon>
        <taxon>Chelicerata</taxon>
        <taxon>Arachnida</taxon>
        <taxon>Araneae</taxon>
        <taxon>Araneomorphae</taxon>
        <taxon>Entelegynae</taxon>
        <taxon>Araneoidea</taxon>
        <taxon>Araneidae</taxon>
        <taxon>Araneus</taxon>
    </lineage>
</organism>
<evidence type="ECO:0000313" key="1">
    <source>
        <dbReference type="EMBL" id="GBM73020.1"/>
    </source>
</evidence>